<keyword evidence="2" id="KW-1185">Reference proteome</keyword>
<evidence type="ECO:0000313" key="1">
    <source>
        <dbReference type="EMBL" id="MBA0793134.1"/>
    </source>
</evidence>
<comment type="caution">
    <text evidence="1">The sequence shown here is derived from an EMBL/GenBank/DDBJ whole genome shotgun (WGS) entry which is preliminary data.</text>
</comment>
<name>A0A7J9G7M9_9ROSI</name>
<sequence length="93" mass="10577">MSPPCLLPRTENQVRREVLCTAIAVQGHPFAMRTGGCDFVQWVEGDSEGTGLIIKEERCTIGGIMLENKMLLTENKRLRLKNDELNIDEMQRM</sequence>
<dbReference type="EMBL" id="JABFAD010000002">
    <property type="protein sequence ID" value="MBA0793134.1"/>
    <property type="molecule type" value="Genomic_DNA"/>
</dbReference>
<protein>
    <submittedName>
        <fullName evidence="1">Uncharacterized protein</fullName>
    </submittedName>
</protein>
<proteinExistence type="predicted"/>
<dbReference type="Proteomes" id="UP000593560">
    <property type="component" value="Unassembled WGS sequence"/>
</dbReference>
<dbReference type="AlphaFoldDB" id="A0A7J9G7M9"/>
<gene>
    <name evidence="1" type="ORF">Gohar_017562</name>
</gene>
<reference evidence="1 2" key="1">
    <citation type="journal article" date="2019" name="Genome Biol. Evol.">
        <title>Insights into the evolution of the New World diploid cottons (Gossypium, subgenus Houzingenia) based on genome sequencing.</title>
        <authorList>
            <person name="Grover C.E."/>
            <person name="Arick M.A. 2nd"/>
            <person name="Thrash A."/>
            <person name="Conover J.L."/>
            <person name="Sanders W.S."/>
            <person name="Peterson D.G."/>
            <person name="Frelichowski J.E."/>
            <person name="Scheffler J.A."/>
            <person name="Scheffler B.E."/>
            <person name="Wendel J.F."/>
        </authorList>
    </citation>
    <scope>NUCLEOTIDE SEQUENCE [LARGE SCALE GENOMIC DNA]</scope>
    <source>
        <strain evidence="1">0</strain>
        <tissue evidence="1">Leaf</tissue>
    </source>
</reference>
<evidence type="ECO:0000313" key="2">
    <source>
        <dbReference type="Proteomes" id="UP000593560"/>
    </source>
</evidence>
<organism evidence="1 2">
    <name type="scientific">Gossypium harknessii</name>
    <dbReference type="NCBI Taxonomy" id="34285"/>
    <lineage>
        <taxon>Eukaryota</taxon>
        <taxon>Viridiplantae</taxon>
        <taxon>Streptophyta</taxon>
        <taxon>Embryophyta</taxon>
        <taxon>Tracheophyta</taxon>
        <taxon>Spermatophyta</taxon>
        <taxon>Magnoliopsida</taxon>
        <taxon>eudicotyledons</taxon>
        <taxon>Gunneridae</taxon>
        <taxon>Pentapetalae</taxon>
        <taxon>rosids</taxon>
        <taxon>malvids</taxon>
        <taxon>Malvales</taxon>
        <taxon>Malvaceae</taxon>
        <taxon>Malvoideae</taxon>
        <taxon>Gossypium</taxon>
    </lineage>
</organism>
<accession>A0A7J9G7M9</accession>